<feature type="transmembrane region" description="Helical" evidence="1">
    <location>
        <begin position="46"/>
        <end position="69"/>
    </location>
</feature>
<dbReference type="InterPro" id="IPR036890">
    <property type="entry name" value="HATPase_C_sf"/>
</dbReference>
<dbReference type="AlphaFoldDB" id="A0A917J228"/>
<dbReference type="PANTHER" id="PTHR34220">
    <property type="entry name" value="SENSOR HISTIDINE KINASE YPDA"/>
    <property type="match status" value="1"/>
</dbReference>
<feature type="transmembrane region" description="Helical" evidence="1">
    <location>
        <begin position="89"/>
        <end position="109"/>
    </location>
</feature>
<keyword evidence="4" id="KW-1185">Reference proteome</keyword>
<sequence length="319" mass="36902">MYFYISDKGNRLYFSLLDVSMIACCFYGVYAYLMPRYFKHKNVARLVLLFFLWLVLLAGGYAFLMKLFLNHMLVPIHFTFSWNYTDLQYNRFWIALIGLPGGVFLKLALDRANTRRKLTEMEKDNALAELTYLKAQLNPHFLFNSLNSLYTQLDFDVPQAKTTLVTIADLLRYQLYECNADFVPLSKELTHLENYCNLQRIRTEATTFLHIAAESGELQIAPLLLMPFVENAFKHVSDDDNRENSIHIDIQLTGNQLHFCCINTAATPGPSSALRNNQGIGLQNVKQRLELLYPDKYELAVKEYDNNFLIRLTITLSPC</sequence>
<dbReference type="PANTHER" id="PTHR34220:SF7">
    <property type="entry name" value="SENSOR HISTIDINE KINASE YPDA"/>
    <property type="match status" value="1"/>
</dbReference>
<organism evidence="3 4">
    <name type="scientific">Filimonas zeae</name>
    <dbReference type="NCBI Taxonomy" id="1737353"/>
    <lineage>
        <taxon>Bacteria</taxon>
        <taxon>Pseudomonadati</taxon>
        <taxon>Bacteroidota</taxon>
        <taxon>Chitinophagia</taxon>
        <taxon>Chitinophagales</taxon>
        <taxon>Chitinophagaceae</taxon>
        <taxon>Filimonas</taxon>
    </lineage>
</organism>
<feature type="domain" description="Signal transduction histidine kinase internal region" evidence="2">
    <location>
        <begin position="128"/>
        <end position="204"/>
    </location>
</feature>
<dbReference type="InterPro" id="IPR010559">
    <property type="entry name" value="Sig_transdc_His_kin_internal"/>
</dbReference>
<dbReference type="SUPFAM" id="SSF55874">
    <property type="entry name" value="ATPase domain of HSP90 chaperone/DNA topoisomerase II/histidine kinase"/>
    <property type="match status" value="1"/>
</dbReference>
<accession>A0A917J228</accession>
<evidence type="ECO:0000313" key="3">
    <source>
        <dbReference type="EMBL" id="GGH70987.1"/>
    </source>
</evidence>
<dbReference type="GO" id="GO:0016020">
    <property type="term" value="C:membrane"/>
    <property type="evidence" value="ECO:0007669"/>
    <property type="project" value="InterPro"/>
</dbReference>
<evidence type="ECO:0000313" key="4">
    <source>
        <dbReference type="Proteomes" id="UP000627292"/>
    </source>
</evidence>
<evidence type="ECO:0000259" key="2">
    <source>
        <dbReference type="Pfam" id="PF06580"/>
    </source>
</evidence>
<dbReference type="Gene3D" id="3.30.565.10">
    <property type="entry name" value="Histidine kinase-like ATPase, C-terminal domain"/>
    <property type="match status" value="1"/>
</dbReference>
<keyword evidence="1" id="KW-0472">Membrane</keyword>
<keyword evidence="1" id="KW-0812">Transmembrane</keyword>
<protein>
    <recommendedName>
        <fullName evidence="2">Signal transduction histidine kinase internal region domain-containing protein</fullName>
    </recommendedName>
</protein>
<reference evidence="3" key="1">
    <citation type="journal article" date="2014" name="Int. J. Syst. Evol. Microbiol.">
        <title>Complete genome sequence of Corynebacterium casei LMG S-19264T (=DSM 44701T), isolated from a smear-ripened cheese.</title>
        <authorList>
            <consortium name="US DOE Joint Genome Institute (JGI-PGF)"/>
            <person name="Walter F."/>
            <person name="Albersmeier A."/>
            <person name="Kalinowski J."/>
            <person name="Ruckert C."/>
        </authorList>
    </citation>
    <scope>NUCLEOTIDE SEQUENCE</scope>
    <source>
        <strain evidence="3">CGMCC 1.15290</strain>
    </source>
</reference>
<feature type="transmembrane region" description="Helical" evidence="1">
    <location>
        <begin position="12"/>
        <end position="34"/>
    </location>
</feature>
<comment type="caution">
    <text evidence="3">The sequence shown here is derived from an EMBL/GenBank/DDBJ whole genome shotgun (WGS) entry which is preliminary data.</text>
</comment>
<dbReference type="InterPro" id="IPR050640">
    <property type="entry name" value="Bact_2-comp_sensor_kinase"/>
</dbReference>
<dbReference type="Proteomes" id="UP000627292">
    <property type="component" value="Unassembled WGS sequence"/>
</dbReference>
<dbReference type="GO" id="GO:0000155">
    <property type="term" value="F:phosphorelay sensor kinase activity"/>
    <property type="evidence" value="ECO:0007669"/>
    <property type="project" value="InterPro"/>
</dbReference>
<evidence type="ECO:0000256" key="1">
    <source>
        <dbReference type="SAM" id="Phobius"/>
    </source>
</evidence>
<name>A0A917J228_9BACT</name>
<dbReference type="Pfam" id="PF06580">
    <property type="entry name" value="His_kinase"/>
    <property type="match status" value="1"/>
</dbReference>
<dbReference type="EMBL" id="BMIB01000003">
    <property type="protein sequence ID" value="GGH70987.1"/>
    <property type="molecule type" value="Genomic_DNA"/>
</dbReference>
<gene>
    <name evidence="3" type="ORF">GCM10011379_29850</name>
</gene>
<reference evidence="3" key="2">
    <citation type="submission" date="2020-09" db="EMBL/GenBank/DDBJ databases">
        <authorList>
            <person name="Sun Q."/>
            <person name="Zhou Y."/>
        </authorList>
    </citation>
    <scope>NUCLEOTIDE SEQUENCE</scope>
    <source>
        <strain evidence="3">CGMCC 1.15290</strain>
    </source>
</reference>
<proteinExistence type="predicted"/>
<keyword evidence="1" id="KW-1133">Transmembrane helix</keyword>